<dbReference type="KEGG" id="bic:LMTR13_34315"/>
<dbReference type="Pfam" id="PF00582">
    <property type="entry name" value="Usp"/>
    <property type="match status" value="1"/>
</dbReference>
<dbReference type="PANTHER" id="PTHR46268">
    <property type="entry name" value="STRESS RESPONSE PROTEIN NHAX"/>
    <property type="match status" value="1"/>
</dbReference>
<evidence type="ECO:0000259" key="2">
    <source>
        <dbReference type="Pfam" id="PF00582"/>
    </source>
</evidence>
<organism evidence="3 4">
    <name type="scientific">Bradyrhizobium icense</name>
    <dbReference type="NCBI Taxonomy" id="1274631"/>
    <lineage>
        <taxon>Bacteria</taxon>
        <taxon>Pseudomonadati</taxon>
        <taxon>Pseudomonadota</taxon>
        <taxon>Alphaproteobacteria</taxon>
        <taxon>Hyphomicrobiales</taxon>
        <taxon>Nitrobacteraceae</taxon>
        <taxon>Bradyrhizobium</taxon>
    </lineage>
</organism>
<dbReference type="PANTHER" id="PTHR46268:SF15">
    <property type="entry name" value="UNIVERSAL STRESS PROTEIN HP_0031"/>
    <property type="match status" value="1"/>
</dbReference>
<reference evidence="3 4" key="1">
    <citation type="submission" date="2016-07" db="EMBL/GenBank/DDBJ databases">
        <title>Complete genome sequence of Bradyrhizobium icense LMTR 13T, a potential inoculant strain isolated from lima bean (Phaseolus lunatus) in Peru.</title>
        <authorList>
            <person name="Ormeno-Orrillo E."/>
            <person name="Duran D."/>
            <person name="Rogel M.A."/>
            <person name="Rey L."/>
            <person name="Imperial J."/>
            <person name="Ruiz-Argueso T."/>
            <person name="Martinez-Romero E."/>
        </authorList>
    </citation>
    <scope>NUCLEOTIDE SEQUENCE [LARGE SCALE GENOMIC DNA]</scope>
    <source>
        <strain evidence="3 4">LMTR 13</strain>
    </source>
</reference>
<dbReference type="CDD" id="cd00293">
    <property type="entry name" value="USP-like"/>
    <property type="match status" value="1"/>
</dbReference>
<dbReference type="InterPro" id="IPR006015">
    <property type="entry name" value="Universal_stress_UspA"/>
</dbReference>
<dbReference type="EMBL" id="CP016428">
    <property type="protein sequence ID" value="ANW06097.1"/>
    <property type="molecule type" value="Genomic_DNA"/>
</dbReference>
<evidence type="ECO:0000313" key="4">
    <source>
        <dbReference type="Proteomes" id="UP000092839"/>
    </source>
</evidence>
<dbReference type="InterPro" id="IPR006016">
    <property type="entry name" value="UspA"/>
</dbReference>
<protein>
    <recommendedName>
        <fullName evidence="2">UspA domain-containing protein</fullName>
    </recommendedName>
</protein>
<comment type="similarity">
    <text evidence="1">Belongs to the universal stress protein A family.</text>
</comment>
<name>A0A1B1UTK0_9BRAD</name>
<gene>
    <name evidence="3" type="ORF">LMTR13_34315</name>
</gene>
<proteinExistence type="inferred from homology"/>
<feature type="domain" description="UspA" evidence="2">
    <location>
        <begin position="215"/>
        <end position="273"/>
    </location>
</feature>
<dbReference type="SUPFAM" id="SSF52402">
    <property type="entry name" value="Adenine nucleotide alpha hydrolases-like"/>
    <property type="match status" value="2"/>
</dbReference>
<sequence>MIKDIVVNLATGNSRDPTTAYAISVARMFDAQIAGIAMCHSPAIVAGGMEAVPADVIESLREESARAANGAIERFKQAAAQAHLPAEAQMVEASIGGTPRIFGHIARTFDLAIVAQTQPEAVTSTDVAAEAAMFESGRPIVVVPSIQKDGIKLGCILVCWDGSRTAARALADSMPFLERAKSIEVINVGNGRREAEESLAAVGRHLARHGLNCSAKALIADGTDVTNVILSHAADLSADLIVMGGYGHSRLREFVLGGVTRGILDTMTVPVLMSH</sequence>
<dbReference type="Proteomes" id="UP000092839">
    <property type="component" value="Chromosome"/>
</dbReference>
<dbReference type="Gene3D" id="3.40.50.12370">
    <property type="match status" value="1"/>
</dbReference>
<evidence type="ECO:0000256" key="1">
    <source>
        <dbReference type="ARBA" id="ARBA00008791"/>
    </source>
</evidence>
<dbReference type="STRING" id="1274631.LMTR13_34315"/>
<keyword evidence="4" id="KW-1185">Reference proteome</keyword>
<dbReference type="PRINTS" id="PR01438">
    <property type="entry name" value="UNVRSLSTRESS"/>
</dbReference>
<accession>A0A1B1UTK0</accession>
<dbReference type="AlphaFoldDB" id="A0A1B1UTK0"/>
<evidence type="ECO:0000313" key="3">
    <source>
        <dbReference type="EMBL" id="ANW06097.1"/>
    </source>
</evidence>